<dbReference type="Proteomes" id="UP001499987">
    <property type="component" value="Unassembled WGS sequence"/>
</dbReference>
<sequence>MNDTAGAAVAHGAVERLARLLPGPHRSRAKDWTAVGAALGSGLPGDYREFVERIGGGHVDGYLYVLEPDSPNPYHDLVDAAEERAEAFDHLWGSSEEPPAELREPGARLIPWASTDNGEFLYWLVRPGRHPDAWTVMVNAAREARWEHYDLPFAGFLVAALTGRIRSDVLTDAFPTAPHSFAPFAPTR</sequence>
<dbReference type="EMBL" id="BAAALD010000035">
    <property type="protein sequence ID" value="GAA1091146.1"/>
    <property type="molecule type" value="Genomic_DNA"/>
</dbReference>
<evidence type="ECO:0000313" key="1">
    <source>
        <dbReference type="EMBL" id="GAA1091146.1"/>
    </source>
</evidence>
<dbReference type="InterPro" id="IPR037883">
    <property type="entry name" value="Knr4/Smi1-like_sf"/>
</dbReference>
<accession>A0ABN1TMY4</accession>
<dbReference type="Pfam" id="PF14568">
    <property type="entry name" value="SUKH_6"/>
    <property type="match status" value="1"/>
</dbReference>
<reference evidence="1 2" key="1">
    <citation type="journal article" date="2019" name="Int. J. Syst. Evol. Microbiol.">
        <title>The Global Catalogue of Microorganisms (GCM) 10K type strain sequencing project: providing services to taxonomists for standard genome sequencing and annotation.</title>
        <authorList>
            <consortium name="The Broad Institute Genomics Platform"/>
            <consortium name="The Broad Institute Genome Sequencing Center for Infectious Disease"/>
            <person name="Wu L."/>
            <person name="Ma J."/>
        </authorList>
    </citation>
    <scope>NUCLEOTIDE SEQUENCE [LARGE SCALE GENOMIC DNA]</scope>
    <source>
        <strain evidence="1 2">JCM 13002</strain>
    </source>
</reference>
<keyword evidence="2" id="KW-1185">Reference proteome</keyword>
<evidence type="ECO:0000313" key="2">
    <source>
        <dbReference type="Proteomes" id="UP001499987"/>
    </source>
</evidence>
<dbReference type="SUPFAM" id="SSF160631">
    <property type="entry name" value="SMI1/KNR4-like"/>
    <property type="match status" value="1"/>
</dbReference>
<protein>
    <recommendedName>
        <fullName evidence="3">SMI1/KNR4 family protein</fullName>
    </recommendedName>
</protein>
<evidence type="ECO:0008006" key="3">
    <source>
        <dbReference type="Google" id="ProtNLM"/>
    </source>
</evidence>
<comment type="caution">
    <text evidence="1">The sequence shown here is derived from an EMBL/GenBank/DDBJ whole genome shotgun (WGS) entry which is preliminary data.</text>
</comment>
<dbReference type="RefSeq" id="WP_344624892.1">
    <property type="nucleotide sequence ID" value="NZ_BAAALD010000035.1"/>
</dbReference>
<organism evidence="1 2">
    <name type="scientific">Kitasatospora arboriphila</name>
    <dbReference type="NCBI Taxonomy" id="258052"/>
    <lineage>
        <taxon>Bacteria</taxon>
        <taxon>Bacillati</taxon>
        <taxon>Actinomycetota</taxon>
        <taxon>Actinomycetes</taxon>
        <taxon>Kitasatosporales</taxon>
        <taxon>Streptomycetaceae</taxon>
        <taxon>Kitasatospora</taxon>
    </lineage>
</organism>
<gene>
    <name evidence="1" type="ORF">GCM10009663_38710</name>
</gene>
<name>A0ABN1TMY4_9ACTN</name>
<proteinExistence type="predicted"/>